<keyword evidence="1" id="KW-0732">Signal</keyword>
<sequence>MKNWGVLLLATTALCASHSAVSAEKQNYKCAVSTGLGDQLVFYRWHQAQSSAKQAKLVGSQVALSEHLKKRKTYKIKQNKVYVERVYECTLVNQDFKSAKAKSLDEQTPR</sequence>
<evidence type="ECO:0000313" key="2">
    <source>
        <dbReference type="EMBL" id="GLS82563.1"/>
    </source>
</evidence>
<accession>A0AA37WVG4</accession>
<dbReference type="NCBIfam" id="NF038109">
    <property type="entry name" value="tapY2_fam"/>
    <property type="match status" value="1"/>
</dbReference>
<proteinExistence type="predicted"/>
<dbReference type="InterPro" id="IPR049848">
    <property type="entry name" value="TapY2-like"/>
</dbReference>
<protein>
    <submittedName>
        <fullName evidence="2">Uncharacterized protein</fullName>
    </submittedName>
</protein>
<reference evidence="2 3" key="1">
    <citation type="journal article" date="2014" name="Int. J. Syst. Evol. Microbiol.">
        <title>Complete genome sequence of Corynebacterium casei LMG S-19264T (=DSM 44701T), isolated from a smear-ripened cheese.</title>
        <authorList>
            <consortium name="US DOE Joint Genome Institute (JGI-PGF)"/>
            <person name="Walter F."/>
            <person name="Albersmeier A."/>
            <person name="Kalinowski J."/>
            <person name="Ruckert C."/>
        </authorList>
    </citation>
    <scope>NUCLEOTIDE SEQUENCE [LARGE SCALE GENOMIC DNA]</scope>
    <source>
        <strain evidence="2 3">NBRC 112785</strain>
    </source>
</reference>
<name>A0AA37WVG4_9GAMM</name>
<dbReference type="Proteomes" id="UP001157439">
    <property type="component" value="Unassembled WGS sequence"/>
</dbReference>
<dbReference type="RefSeq" id="WP_095498108.1">
    <property type="nucleotide sequence ID" value="NZ_BSPO01000001.1"/>
</dbReference>
<dbReference type="EMBL" id="BSPO01000001">
    <property type="protein sequence ID" value="GLS82563.1"/>
    <property type="molecule type" value="Genomic_DNA"/>
</dbReference>
<evidence type="ECO:0000256" key="1">
    <source>
        <dbReference type="SAM" id="SignalP"/>
    </source>
</evidence>
<dbReference type="AlphaFoldDB" id="A0AA37WVG4"/>
<feature type="chain" id="PRO_5041368150" evidence="1">
    <location>
        <begin position="23"/>
        <end position="110"/>
    </location>
</feature>
<organism evidence="2 3">
    <name type="scientific">Paraferrimonas haliotis</name>
    <dbReference type="NCBI Taxonomy" id="2013866"/>
    <lineage>
        <taxon>Bacteria</taxon>
        <taxon>Pseudomonadati</taxon>
        <taxon>Pseudomonadota</taxon>
        <taxon>Gammaproteobacteria</taxon>
        <taxon>Alteromonadales</taxon>
        <taxon>Ferrimonadaceae</taxon>
        <taxon>Paraferrimonas</taxon>
    </lineage>
</organism>
<gene>
    <name evidence="2" type="ORF">GCM10007894_05400</name>
</gene>
<feature type="signal peptide" evidence="1">
    <location>
        <begin position="1"/>
        <end position="22"/>
    </location>
</feature>
<evidence type="ECO:0000313" key="3">
    <source>
        <dbReference type="Proteomes" id="UP001157439"/>
    </source>
</evidence>
<comment type="caution">
    <text evidence="2">The sequence shown here is derived from an EMBL/GenBank/DDBJ whole genome shotgun (WGS) entry which is preliminary data.</text>
</comment>
<keyword evidence="3" id="KW-1185">Reference proteome</keyword>